<gene>
    <name evidence="2" type="ORF">Dda_6868</name>
</gene>
<evidence type="ECO:0000256" key="1">
    <source>
        <dbReference type="SAM" id="MobiDB-lite"/>
    </source>
</evidence>
<organism evidence="2 3">
    <name type="scientific">Drechslerella dactyloides</name>
    <name type="common">Nematode-trapping fungus</name>
    <name type="synonym">Arthrobotrys dactyloides</name>
    <dbReference type="NCBI Taxonomy" id="74499"/>
    <lineage>
        <taxon>Eukaryota</taxon>
        <taxon>Fungi</taxon>
        <taxon>Dikarya</taxon>
        <taxon>Ascomycota</taxon>
        <taxon>Pezizomycotina</taxon>
        <taxon>Orbiliomycetes</taxon>
        <taxon>Orbiliales</taxon>
        <taxon>Orbiliaceae</taxon>
        <taxon>Drechslerella</taxon>
    </lineage>
</organism>
<dbReference type="EMBL" id="JAQGDS010000008">
    <property type="protein sequence ID" value="KAJ6258814.1"/>
    <property type="molecule type" value="Genomic_DNA"/>
</dbReference>
<evidence type="ECO:0000313" key="3">
    <source>
        <dbReference type="Proteomes" id="UP001221413"/>
    </source>
</evidence>
<name>A0AAD6IVN8_DREDA</name>
<dbReference type="AlphaFoldDB" id="A0AAD6IVN8"/>
<proteinExistence type="predicted"/>
<keyword evidence="3" id="KW-1185">Reference proteome</keyword>
<feature type="compositionally biased region" description="Pro residues" evidence="1">
    <location>
        <begin position="36"/>
        <end position="49"/>
    </location>
</feature>
<protein>
    <submittedName>
        <fullName evidence="2">Uncharacterized protein</fullName>
    </submittedName>
</protein>
<accession>A0AAD6IVN8</accession>
<sequence length="65" mass="6926">MTIHDFDERGGFRLQSQRNLQLPASCVATGNVPLPVETPQPQTPPPGDPGRPELPGTGPGLAVRR</sequence>
<comment type="caution">
    <text evidence="2">The sequence shown here is derived from an EMBL/GenBank/DDBJ whole genome shotgun (WGS) entry which is preliminary data.</text>
</comment>
<reference evidence="2" key="1">
    <citation type="submission" date="2023-01" db="EMBL/GenBank/DDBJ databases">
        <title>The chitinases involved in constricting ring structure development in the nematode-trapping fungus Drechslerella dactyloides.</title>
        <authorList>
            <person name="Wang R."/>
            <person name="Zhang L."/>
            <person name="Tang P."/>
            <person name="Li S."/>
            <person name="Liang L."/>
        </authorList>
    </citation>
    <scope>NUCLEOTIDE SEQUENCE</scope>
    <source>
        <strain evidence="2">YMF1.00031</strain>
    </source>
</reference>
<feature type="region of interest" description="Disordered" evidence="1">
    <location>
        <begin position="31"/>
        <end position="65"/>
    </location>
</feature>
<evidence type="ECO:0000313" key="2">
    <source>
        <dbReference type="EMBL" id="KAJ6258814.1"/>
    </source>
</evidence>
<dbReference type="Proteomes" id="UP001221413">
    <property type="component" value="Unassembled WGS sequence"/>
</dbReference>